<dbReference type="CDD" id="cd02440">
    <property type="entry name" value="AdoMet_MTases"/>
    <property type="match status" value="1"/>
</dbReference>
<comment type="subcellular location">
    <subcellularLocation>
        <location evidence="1">Cytoplasm</location>
    </subcellularLocation>
</comment>
<dbReference type="Pfam" id="PF01135">
    <property type="entry name" value="PCMT"/>
    <property type="match status" value="1"/>
</dbReference>
<comment type="similarity">
    <text evidence="2">Belongs to the methyltransferase superfamily. L-isoaspartyl/D-aspartyl protein methyltransferase family.</text>
</comment>
<keyword evidence="7" id="KW-0808">Transferase</keyword>
<evidence type="ECO:0000256" key="4">
    <source>
        <dbReference type="ARBA" id="ARBA00013346"/>
    </source>
</evidence>
<name>A0ABY4YH60_9MICO</name>
<dbReference type="EMBL" id="CP099490">
    <property type="protein sequence ID" value="USQ76073.1"/>
    <property type="molecule type" value="Genomic_DNA"/>
</dbReference>
<dbReference type="SUPFAM" id="SSF53335">
    <property type="entry name" value="S-adenosyl-L-methionine-dependent methyltransferases"/>
    <property type="match status" value="1"/>
</dbReference>
<dbReference type="RefSeq" id="WP_252620751.1">
    <property type="nucleotide sequence ID" value="NZ_CP099490.1"/>
</dbReference>
<keyword evidence="14" id="KW-1185">Reference proteome</keyword>
<evidence type="ECO:0000313" key="14">
    <source>
        <dbReference type="Proteomes" id="UP001056535"/>
    </source>
</evidence>
<evidence type="ECO:0000256" key="10">
    <source>
        <dbReference type="ARBA" id="ARBA00031323"/>
    </source>
</evidence>
<reference evidence="13" key="1">
    <citation type="submission" date="2022-06" db="EMBL/GenBank/DDBJ databases">
        <title>Ornithinimicrobium JY.X270.</title>
        <authorList>
            <person name="Huang Y."/>
        </authorList>
    </citation>
    <scope>NUCLEOTIDE SEQUENCE</scope>
    <source>
        <strain evidence="13">JY.X270</strain>
    </source>
</reference>
<evidence type="ECO:0000256" key="1">
    <source>
        <dbReference type="ARBA" id="ARBA00004496"/>
    </source>
</evidence>
<keyword evidence="8" id="KW-0949">S-adenosyl-L-methionine</keyword>
<evidence type="ECO:0000256" key="5">
    <source>
        <dbReference type="ARBA" id="ARBA00022490"/>
    </source>
</evidence>
<dbReference type="EC" id="2.1.1.77" evidence="3"/>
<dbReference type="Proteomes" id="UP001056535">
    <property type="component" value="Chromosome"/>
</dbReference>
<feature type="region of interest" description="Disordered" evidence="12">
    <location>
        <begin position="1"/>
        <end position="29"/>
    </location>
</feature>
<dbReference type="Gene3D" id="3.40.50.150">
    <property type="entry name" value="Vaccinia Virus protein VP39"/>
    <property type="match status" value="1"/>
</dbReference>
<keyword evidence="6" id="KW-0489">Methyltransferase</keyword>
<dbReference type="InterPro" id="IPR029063">
    <property type="entry name" value="SAM-dependent_MTases_sf"/>
</dbReference>
<evidence type="ECO:0000313" key="13">
    <source>
        <dbReference type="EMBL" id="USQ76073.1"/>
    </source>
</evidence>
<feature type="compositionally biased region" description="Basic and acidic residues" evidence="12">
    <location>
        <begin position="1"/>
        <end position="12"/>
    </location>
</feature>
<evidence type="ECO:0000256" key="3">
    <source>
        <dbReference type="ARBA" id="ARBA00011890"/>
    </source>
</evidence>
<sequence length="188" mass="19930">MAGDSERGRESVDEAMAGTPRADFLPRSVRRSAGQDRALQIGHGSTCSQPSTLLAMLRLLDVRPGHRVLDVGSGSGWSTAILARLVGPEGWVLGVELEQELVERSGKALEGMPTAQVRVAAPGSLGSPEDGPFDRILVSAGTNQVPQELVDQLTPDGALVLPLAGRLVRVTRDGHETAPGHYQFVPLR</sequence>
<evidence type="ECO:0000256" key="9">
    <source>
        <dbReference type="ARBA" id="ARBA00030757"/>
    </source>
</evidence>
<evidence type="ECO:0000256" key="2">
    <source>
        <dbReference type="ARBA" id="ARBA00005369"/>
    </source>
</evidence>
<dbReference type="PANTHER" id="PTHR11579:SF0">
    <property type="entry name" value="PROTEIN-L-ISOASPARTATE(D-ASPARTATE) O-METHYLTRANSFERASE"/>
    <property type="match status" value="1"/>
</dbReference>
<keyword evidence="5" id="KW-0963">Cytoplasm</keyword>
<evidence type="ECO:0000256" key="11">
    <source>
        <dbReference type="ARBA" id="ARBA00031350"/>
    </source>
</evidence>
<dbReference type="PANTHER" id="PTHR11579">
    <property type="entry name" value="PROTEIN-L-ISOASPARTATE O-METHYLTRANSFERASE"/>
    <property type="match status" value="1"/>
</dbReference>
<gene>
    <name evidence="13" type="ORF">NF557_15995</name>
</gene>
<protein>
    <recommendedName>
        <fullName evidence="4">Protein-L-isoaspartate O-methyltransferase</fullName>
        <ecNumber evidence="3">2.1.1.77</ecNumber>
    </recommendedName>
    <alternativeName>
        <fullName evidence="11">L-isoaspartyl protein carboxyl methyltransferase</fullName>
    </alternativeName>
    <alternativeName>
        <fullName evidence="9">Protein L-isoaspartyl methyltransferase</fullName>
    </alternativeName>
    <alternativeName>
        <fullName evidence="10">Protein-beta-aspartate methyltransferase</fullName>
    </alternativeName>
</protein>
<dbReference type="InterPro" id="IPR000682">
    <property type="entry name" value="PCMT"/>
</dbReference>
<evidence type="ECO:0000256" key="8">
    <source>
        <dbReference type="ARBA" id="ARBA00022691"/>
    </source>
</evidence>
<evidence type="ECO:0000256" key="12">
    <source>
        <dbReference type="SAM" id="MobiDB-lite"/>
    </source>
</evidence>
<organism evidence="13 14">
    <name type="scientific">Ornithinimicrobium cryptoxanthini</name>
    <dbReference type="NCBI Taxonomy" id="2934161"/>
    <lineage>
        <taxon>Bacteria</taxon>
        <taxon>Bacillati</taxon>
        <taxon>Actinomycetota</taxon>
        <taxon>Actinomycetes</taxon>
        <taxon>Micrococcales</taxon>
        <taxon>Ornithinimicrobiaceae</taxon>
        <taxon>Ornithinimicrobium</taxon>
    </lineage>
</organism>
<accession>A0ABY4YH60</accession>
<proteinExistence type="inferred from homology"/>
<evidence type="ECO:0000256" key="6">
    <source>
        <dbReference type="ARBA" id="ARBA00022603"/>
    </source>
</evidence>
<evidence type="ECO:0000256" key="7">
    <source>
        <dbReference type="ARBA" id="ARBA00022679"/>
    </source>
</evidence>